<feature type="domain" description="HTH iclR-type" evidence="5">
    <location>
        <begin position="51"/>
        <end position="113"/>
    </location>
</feature>
<name>A0A2M8J430_9RHOB</name>
<evidence type="ECO:0000259" key="5">
    <source>
        <dbReference type="PROSITE" id="PS51077"/>
    </source>
</evidence>
<reference evidence="7 8" key="1">
    <citation type="journal article" date="2018" name="Int. J. Syst. Evol. Microbiol.">
        <title>Pseudooceanicola lipolyticus sp. nov., a marine alphaproteobacterium, reclassification of Oceanicola flagellatus as Pseudooceanicola flagellatus comb. nov. and emended description of the genus Pseudooceanicola.</title>
        <authorList>
            <person name="Huang M.-M."/>
            <person name="Guo L.-L."/>
            <person name="Wu Y.-H."/>
            <person name="Lai Q.-L."/>
            <person name="Shao Z.-Z."/>
            <person name="Wang C.-S."/>
            <person name="Wu M."/>
            <person name="Xu X.-W."/>
        </authorList>
    </citation>
    <scope>NUCLEOTIDE SEQUENCE [LARGE SCALE GENOMIC DNA]</scope>
    <source>
        <strain evidence="7 8">157</strain>
    </source>
</reference>
<evidence type="ECO:0000256" key="3">
    <source>
        <dbReference type="ARBA" id="ARBA00023163"/>
    </source>
</evidence>
<keyword evidence="3" id="KW-0804">Transcription</keyword>
<dbReference type="OrthoDB" id="8357778at2"/>
<dbReference type="Proteomes" id="UP000231553">
    <property type="component" value="Unassembled WGS sequence"/>
</dbReference>
<dbReference type="RefSeq" id="WP_100161707.1">
    <property type="nucleotide sequence ID" value="NZ_PGTB01000013.1"/>
</dbReference>
<dbReference type="PANTHER" id="PTHR30136:SF24">
    <property type="entry name" value="HTH-TYPE TRANSCRIPTIONAL REPRESSOR ALLR"/>
    <property type="match status" value="1"/>
</dbReference>
<evidence type="ECO:0000256" key="1">
    <source>
        <dbReference type="ARBA" id="ARBA00023015"/>
    </source>
</evidence>
<dbReference type="PROSITE" id="PS51078">
    <property type="entry name" value="ICLR_ED"/>
    <property type="match status" value="1"/>
</dbReference>
<evidence type="ECO:0000259" key="6">
    <source>
        <dbReference type="PROSITE" id="PS51078"/>
    </source>
</evidence>
<dbReference type="InterPro" id="IPR036388">
    <property type="entry name" value="WH-like_DNA-bd_sf"/>
</dbReference>
<feature type="domain" description="IclR-ED" evidence="6">
    <location>
        <begin position="114"/>
        <end position="291"/>
    </location>
</feature>
<dbReference type="SMART" id="SM00346">
    <property type="entry name" value="HTH_ICLR"/>
    <property type="match status" value="1"/>
</dbReference>
<dbReference type="InterPro" id="IPR050707">
    <property type="entry name" value="HTH_MetabolicPath_Reg"/>
</dbReference>
<evidence type="ECO:0000256" key="2">
    <source>
        <dbReference type="ARBA" id="ARBA00023125"/>
    </source>
</evidence>
<evidence type="ECO:0000256" key="4">
    <source>
        <dbReference type="SAM" id="MobiDB-lite"/>
    </source>
</evidence>
<dbReference type="InterPro" id="IPR036390">
    <property type="entry name" value="WH_DNA-bd_sf"/>
</dbReference>
<sequence length="291" mass="31606">MDDDTTARAGHRLEPADITDTRTKVSMEDAHAPAVAPGWKAPGEKSDQTTVQAVDRAITLIETLAESRQELRLQDIARMTGLKVSTCHHLLNTLLRRGYVAKHDKPRAYFLGPRLAEIASMRGARFDIVREARPFLDRLAEDTGSTVRLAAFEGTELNILYETDASGIRSLGEAAHATALGKAILAWLPEPEIARVVADHGLSPLTRNTIVSLGELVESLRQVRRHGFAIEDREFRDDEVAIGCVIREKAGAVVGAVGASLQAGSADTARLQDLQLAVSTCAREISARSRT</sequence>
<comment type="caution">
    <text evidence="7">The sequence shown here is derived from an EMBL/GenBank/DDBJ whole genome shotgun (WGS) entry which is preliminary data.</text>
</comment>
<proteinExistence type="predicted"/>
<dbReference type="GO" id="GO:0045892">
    <property type="term" value="P:negative regulation of DNA-templated transcription"/>
    <property type="evidence" value="ECO:0007669"/>
    <property type="project" value="TreeGrafter"/>
</dbReference>
<evidence type="ECO:0000313" key="7">
    <source>
        <dbReference type="EMBL" id="PJE37526.1"/>
    </source>
</evidence>
<dbReference type="Pfam" id="PF09339">
    <property type="entry name" value="HTH_IclR"/>
    <property type="match status" value="1"/>
</dbReference>
<dbReference type="Gene3D" id="3.30.450.40">
    <property type="match status" value="1"/>
</dbReference>
<accession>A0A2M8J430</accession>
<dbReference type="SUPFAM" id="SSF55781">
    <property type="entry name" value="GAF domain-like"/>
    <property type="match status" value="1"/>
</dbReference>
<keyword evidence="8" id="KW-1185">Reference proteome</keyword>
<dbReference type="Gene3D" id="1.10.10.10">
    <property type="entry name" value="Winged helix-like DNA-binding domain superfamily/Winged helix DNA-binding domain"/>
    <property type="match status" value="1"/>
</dbReference>
<protein>
    <submittedName>
        <fullName evidence="7">IclR family transcriptional regulator</fullName>
    </submittedName>
</protein>
<dbReference type="InterPro" id="IPR014757">
    <property type="entry name" value="Tscrpt_reg_IclR_C"/>
</dbReference>
<dbReference type="GO" id="GO:0003677">
    <property type="term" value="F:DNA binding"/>
    <property type="evidence" value="ECO:0007669"/>
    <property type="project" value="UniProtKB-KW"/>
</dbReference>
<dbReference type="PROSITE" id="PS51077">
    <property type="entry name" value="HTH_ICLR"/>
    <property type="match status" value="1"/>
</dbReference>
<dbReference type="InterPro" id="IPR005471">
    <property type="entry name" value="Tscrpt_reg_IclR_N"/>
</dbReference>
<gene>
    <name evidence="7" type="ORF">CVM52_06550</name>
</gene>
<dbReference type="InterPro" id="IPR029016">
    <property type="entry name" value="GAF-like_dom_sf"/>
</dbReference>
<dbReference type="GO" id="GO:0003700">
    <property type="term" value="F:DNA-binding transcription factor activity"/>
    <property type="evidence" value="ECO:0007669"/>
    <property type="project" value="TreeGrafter"/>
</dbReference>
<evidence type="ECO:0000313" key="8">
    <source>
        <dbReference type="Proteomes" id="UP000231553"/>
    </source>
</evidence>
<organism evidence="7 8">
    <name type="scientific">Pseudooceanicola lipolyticus</name>
    <dbReference type="NCBI Taxonomy" id="2029104"/>
    <lineage>
        <taxon>Bacteria</taxon>
        <taxon>Pseudomonadati</taxon>
        <taxon>Pseudomonadota</taxon>
        <taxon>Alphaproteobacteria</taxon>
        <taxon>Rhodobacterales</taxon>
        <taxon>Paracoccaceae</taxon>
        <taxon>Pseudooceanicola</taxon>
    </lineage>
</organism>
<feature type="compositionally biased region" description="Basic and acidic residues" evidence="4">
    <location>
        <begin position="11"/>
        <end position="25"/>
    </location>
</feature>
<dbReference type="PANTHER" id="PTHR30136">
    <property type="entry name" value="HELIX-TURN-HELIX TRANSCRIPTIONAL REGULATOR, ICLR FAMILY"/>
    <property type="match status" value="1"/>
</dbReference>
<dbReference type="FunFam" id="1.10.10.10:FF:000056">
    <property type="entry name" value="IclR family transcriptional regulator"/>
    <property type="match status" value="1"/>
</dbReference>
<keyword evidence="2" id="KW-0238">DNA-binding</keyword>
<dbReference type="AlphaFoldDB" id="A0A2M8J430"/>
<feature type="region of interest" description="Disordered" evidence="4">
    <location>
        <begin position="1"/>
        <end position="25"/>
    </location>
</feature>
<dbReference type="SUPFAM" id="SSF46785">
    <property type="entry name" value="Winged helix' DNA-binding domain"/>
    <property type="match status" value="1"/>
</dbReference>
<keyword evidence="1" id="KW-0805">Transcription regulation</keyword>
<dbReference type="EMBL" id="PGTB01000013">
    <property type="protein sequence ID" value="PJE37526.1"/>
    <property type="molecule type" value="Genomic_DNA"/>
</dbReference>
<dbReference type="Pfam" id="PF01614">
    <property type="entry name" value="IclR_C"/>
    <property type="match status" value="1"/>
</dbReference>